<dbReference type="GO" id="GO:0020037">
    <property type="term" value="F:heme binding"/>
    <property type="evidence" value="ECO:0007669"/>
    <property type="project" value="InterPro"/>
</dbReference>
<keyword evidence="6 12" id="KW-0479">Metal-binding</keyword>
<dbReference type="InterPro" id="IPR002401">
    <property type="entry name" value="Cyt_P450_E_grp-I"/>
</dbReference>
<evidence type="ECO:0000256" key="10">
    <source>
        <dbReference type="ARBA" id="ARBA00023033"/>
    </source>
</evidence>
<dbReference type="PROSITE" id="PS00086">
    <property type="entry name" value="CYTOCHROME_P450"/>
    <property type="match status" value="1"/>
</dbReference>
<dbReference type="PANTHER" id="PTHR47956">
    <property type="entry name" value="CYTOCHROME P450 71B11-RELATED"/>
    <property type="match status" value="1"/>
</dbReference>
<dbReference type="InterPro" id="IPR036396">
    <property type="entry name" value="Cyt_P450_sf"/>
</dbReference>
<evidence type="ECO:0000256" key="9">
    <source>
        <dbReference type="ARBA" id="ARBA00023004"/>
    </source>
</evidence>
<dbReference type="PRINTS" id="PR00385">
    <property type="entry name" value="P450"/>
</dbReference>
<gene>
    <name evidence="14" type="primary">ga20612</name>
    <name evidence="14" type="ORF">PR202_ga20612</name>
</gene>
<comment type="cofactor">
    <cofactor evidence="1 12">
        <name>heme</name>
        <dbReference type="ChEBI" id="CHEBI:30413"/>
    </cofactor>
</comment>
<sequence length="334" mass="37831">MSELLSTFTNHMVGRAVAGRSFRMEGRDKVFRELIRDTMALMGGFNLENFYPGVAKAAGGLLMWSVRRRAERLRDPWDEVLDKLIDEHESGVPGNGSNQEEDSDFIDVLLPVQEEYELTRNNIKGILADMFAAGTDPAYLTLEFALAELMLNREAMTKLQAEVRSSIPKGPNTINEQHLTGMTYLKAVIKETLRLHPPSPLLLPHFLKEDCVVDAYTIPACTTMFVNAWAIGRDPKIWDAVEKFMPERFIHEEEIQGFDFRGKDFQFLPFGSGRRMCPGMNFALASVEIMLASLVYHFNWELPNGVDDIDMTEVFGLTVSRKEKLLLTPMSDTV</sequence>
<reference evidence="14" key="2">
    <citation type="submission" date="2021-12" db="EMBL/GenBank/DDBJ databases">
        <title>Resequencing data analysis of finger millet.</title>
        <authorList>
            <person name="Hatakeyama M."/>
            <person name="Aluri S."/>
            <person name="Balachadran M.T."/>
            <person name="Sivarajan S.R."/>
            <person name="Poveda L."/>
            <person name="Shimizu-Inatsugi R."/>
            <person name="Schlapbach R."/>
            <person name="Sreeman S.M."/>
            <person name="Shimizu K.K."/>
        </authorList>
    </citation>
    <scope>NUCLEOTIDE SEQUENCE</scope>
</reference>
<dbReference type="InterPro" id="IPR001128">
    <property type="entry name" value="Cyt_P450"/>
</dbReference>
<dbReference type="PRINTS" id="PR00463">
    <property type="entry name" value="EP450I"/>
</dbReference>
<dbReference type="SUPFAM" id="SSF48264">
    <property type="entry name" value="Cytochrome P450"/>
    <property type="match status" value="1"/>
</dbReference>
<evidence type="ECO:0000313" key="15">
    <source>
        <dbReference type="Proteomes" id="UP001054889"/>
    </source>
</evidence>
<evidence type="ECO:0000256" key="12">
    <source>
        <dbReference type="PIRSR" id="PIRSR602401-1"/>
    </source>
</evidence>
<keyword evidence="10 13" id="KW-0503">Monooxygenase</keyword>
<proteinExistence type="inferred from homology"/>
<evidence type="ECO:0000313" key="14">
    <source>
        <dbReference type="EMBL" id="GJN03198.1"/>
    </source>
</evidence>
<dbReference type="GO" id="GO:0016020">
    <property type="term" value="C:membrane"/>
    <property type="evidence" value="ECO:0007669"/>
    <property type="project" value="UniProtKB-SubCell"/>
</dbReference>
<keyword evidence="7" id="KW-1133">Transmembrane helix</keyword>
<comment type="caution">
    <text evidence="14">The sequence shown here is derived from an EMBL/GenBank/DDBJ whole genome shotgun (WGS) entry which is preliminary data.</text>
</comment>
<evidence type="ECO:0000256" key="8">
    <source>
        <dbReference type="ARBA" id="ARBA00023002"/>
    </source>
</evidence>
<dbReference type="GO" id="GO:0005506">
    <property type="term" value="F:iron ion binding"/>
    <property type="evidence" value="ECO:0007669"/>
    <property type="project" value="InterPro"/>
</dbReference>
<comment type="subcellular location">
    <subcellularLocation>
        <location evidence="2">Membrane</location>
        <topology evidence="2">Single-pass membrane protein</topology>
    </subcellularLocation>
</comment>
<keyword evidence="4 12" id="KW-0349">Heme</keyword>
<reference evidence="14" key="1">
    <citation type="journal article" date="2018" name="DNA Res.">
        <title>Multiple hybrid de novo genome assembly of finger millet, an orphan allotetraploid crop.</title>
        <authorList>
            <person name="Hatakeyama M."/>
            <person name="Aluri S."/>
            <person name="Balachadran M.T."/>
            <person name="Sivarajan S.R."/>
            <person name="Patrignani A."/>
            <person name="Gruter S."/>
            <person name="Poveda L."/>
            <person name="Shimizu-Inatsugi R."/>
            <person name="Baeten J."/>
            <person name="Francoijs K.J."/>
            <person name="Nataraja K.N."/>
            <person name="Reddy Y.A.N."/>
            <person name="Phadnis S."/>
            <person name="Ravikumar R.L."/>
            <person name="Schlapbach R."/>
            <person name="Sreeman S.M."/>
            <person name="Shimizu K.K."/>
        </authorList>
    </citation>
    <scope>NUCLEOTIDE SEQUENCE</scope>
</reference>
<dbReference type="GO" id="GO:0004497">
    <property type="term" value="F:monooxygenase activity"/>
    <property type="evidence" value="ECO:0007669"/>
    <property type="project" value="UniProtKB-KW"/>
</dbReference>
<evidence type="ECO:0000256" key="5">
    <source>
        <dbReference type="ARBA" id="ARBA00022692"/>
    </source>
</evidence>
<dbReference type="InterPro" id="IPR017972">
    <property type="entry name" value="Cyt_P450_CS"/>
</dbReference>
<comment type="similarity">
    <text evidence="3 13">Belongs to the cytochrome P450 family.</text>
</comment>
<feature type="binding site" description="axial binding residue" evidence="12">
    <location>
        <position position="277"/>
    </location>
    <ligand>
        <name>heme</name>
        <dbReference type="ChEBI" id="CHEBI:30413"/>
    </ligand>
    <ligandPart>
        <name>Fe</name>
        <dbReference type="ChEBI" id="CHEBI:18248"/>
    </ligandPart>
</feature>
<evidence type="ECO:0000256" key="7">
    <source>
        <dbReference type="ARBA" id="ARBA00022989"/>
    </source>
</evidence>
<dbReference type="FunFam" id="1.10.630.10:FF:000126">
    <property type="entry name" value="Predicted protein"/>
    <property type="match status" value="1"/>
</dbReference>
<evidence type="ECO:0000256" key="2">
    <source>
        <dbReference type="ARBA" id="ARBA00004167"/>
    </source>
</evidence>
<dbReference type="Proteomes" id="UP001054889">
    <property type="component" value="Unassembled WGS sequence"/>
</dbReference>
<keyword evidence="15" id="KW-1185">Reference proteome</keyword>
<keyword evidence="9 12" id="KW-0408">Iron</keyword>
<evidence type="ECO:0000256" key="3">
    <source>
        <dbReference type="ARBA" id="ARBA00010617"/>
    </source>
</evidence>
<protein>
    <submittedName>
        <fullName evidence="14">Uncharacterized protein</fullName>
    </submittedName>
</protein>
<dbReference type="GO" id="GO:0016705">
    <property type="term" value="F:oxidoreductase activity, acting on paired donors, with incorporation or reduction of molecular oxygen"/>
    <property type="evidence" value="ECO:0007669"/>
    <property type="project" value="InterPro"/>
</dbReference>
<dbReference type="PANTHER" id="PTHR47956:SF138">
    <property type="entry name" value="CYTOCHROME P450"/>
    <property type="match status" value="1"/>
</dbReference>
<keyword evidence="8 13" id="KW-0560">Oxidoreductase</keyword>
<dbReference type="InterPro" id="IPR050193">
    <property type="entry name" value="Cytochrome_P450_71"/>
</dbReference>
<accession>A0AAV5CYQ8</accession>
<dbReference type="EMBL" id="BQKI01000009">
    <property type="protein sequence ID" value="GJN03198.1"/>
    <property type="molecule type" value="Genomic_DNA"/>
</dbReference>
<organism evidence="14 15">
    <name type="scientific">Eleusine coracana subsp. coracana</name>
    <dbReference type="NCBI Taxonomy" id="191504"/>
    <lineage>
        <taxon>Eukaryota</taxon>
        <taxon>Viridiplantae</taxon>
        <taxon>Streptophyta</taxon>
        <taxon>Embryophyta</taxon>
        <taxon>Tracheophyta</taxon>
        <taxon>Spermatophyta</taxon>
        <taxon>Magnoliopsida</taxon>
        <taxon>Liliopsida</taxon>
        <taxon>Poales</taxon>
        <taxon>Poaceae</taxon>
        <taxon>PACMAD clade</taxon>
        <taxon>Chloridoideae</taxon>
        <taxon>Cynodonteae</taxon>
        <taxon>Eleusininae</taxon>
        <taxon>Eleusine</taxon>
    </lineage>
</organism>
<evidence type="ECO:0000256" key="6">
    <source>
        <dbReference type="ARBA" id="ARBA00022723"/>
    </source>
</evidence>
<evidence type="ECO:0000256" key="1">
    <source>
        <dbReference type="ARBA" id="ARBA00001971"/>
    </source>
</evidence>
<keyword evidence="11" id="KW-0472">Membrane</keyword>
<keyword evidence="5" id="KW-0812">Transmembrane</keyword>
<name>A0AAV5CYQ8_ELECO</name>
<evidence type="ECO:0000256" key="11">
    <source>
        <dbReference type="ARBA" id="ARBA00023136"/>
    </source>
</evidence>
<dbReference type="Gene3D" id="1.10.630.10">
    <property type="entry name" value="Cytochrome P450"/>
    <property type="match status" value="1"/>
</dbReference>
<evidence type="ECO:0000256" key="4">
    <source>
        <dbReference type="ARBA" id="ARBA00022617"/>
    </source>
</evidence>
<evidence type="ECO:0000256" key="13">
    <source>
        <dbReference type="RuleBase" id="RU000461"/>
    </source>
</evidence>
<dbReference type="AlphaFoldDB" id="A0AAV5CYQ8"/>
<dbReference type="Pfam" id="PF00067">
    <property type="entry name" value="p450"/>
    <property type="match status" value="1"/>
</dbReference>